<feature type="domain" description="Ig-like" evidence="7">
    <location>
        <begin position="28"/>
        <end position="125"/>
    </location>
</feature>
<gene>
    <name evidence="8" type="ORF">ABMA28_010677</name>
</gene>
<dbReference type="InterPro" id="IPR036179">
    <property type="entry name" value="Ig-like_dom_sf"/>
</dbReference>
<feature type="signal peptide" evidence="6">
    <location>
        <begin position="1"/>
        <end position="22"/>
    </location>
</feature>
<evidence type="ECO:0000259" key="7">
    <source>
        <dbReference type="PROSITE" id="PS50835"/>
    </source>
</evidence>
<dbReference type="InterPro" id="IPR051275">
    <property type="entry name" value="Cell_adhesion_signaling"/>
</dbReference>
<reference evidence="8 9" key="1">
    <citation type="submission" date="2024-06" db="EMBL/GenBank/DDBJ databases">
        <title>A chromosome-level genome assembly of beet webworm, Loxostege sticticalis.</title>
        <authorList>
            <person name="Zhang Y."/>
        </authorList>
    </citation>
    <scope>NUCLEOTIDE SEQUENCE [LARGE SCALE GENOMIC DNA]</scope>
    <source>
        <strain evidence="8">AQ028</strain>
        <tissue evidence="8">Male pupae</tissue>
    </source>
</reference>
<dbReference type="GO" id="GO:0016020">
    <property type="term" value="C:membrane"/>
    <property type="evidence" value="ECO:0007669"/>
    <property type="project" value="UniProtKB-SubCell"/>
</dbReference>
<keyword evidence="5" id="KW-0393">Immunoglobulin domain</keyword>
<name>A0ABD0S9K8_LOXSC</name>
<dbReference type="PANTHER" id="PTHR11640">
    <property type="entry name" value="NEPHRIN"/>
    <property type="match status" value="1"/>
</dbReference>
<dbReference type="AlphaFoldDB" id="A0ABD0S9K8"/>
<dbReference type="SUPFAM" id="SSF48726">
    <property type="entry name" value="Immunoglobulin"/>
    <property type="match status" value="1"/>
</dbReference>
<keyword evidence="2" id="KW-0472">Membrane</keyword>
<dbReference type="Pfam" id="PF07679">
    <property type="entry name" value="I-set"/>
    <property type="match status" value="1"/>
</dbReference>
<evidence type="ECO:0000256" key="4">
    <source>
        <dbReference type="ARBA" id="ARBA00023180"/>
    </source>
</evidence>
<keyword evidence="3" id="KW-1015">Disulfide bond</keyword>
<evidence type="ECO:0000256" key="3">
    <source>
        <dbReference type="ARBA" id="ARBA00023157"/>
    </source>
</evidence>
<accession>A0ABD0S9K8</accession>
<comment type="caution">
    <text evidence="8">The sequence shown here is derived from an EMBL/GenBank/DDBJ whole genome shotgun (WGS) entry which is preliminary data.</text>
</comment>
<dbReference type="InterPro" id="IPR013098">
    <property type="entry name" value="Ig_I-set"/>
</dbReference>
<dbReference type="InterPro" id="IPR007110">
    <property type="entry name" value="Ig-like_dom"/>
</dbReference>
<dbReference type="PANTHER" id="PTHR11640:SF136">
    <property type="entry name" value="NEPHRIN"/>
    <property type="match status" value="1"/>
</dbReference>
<evidence type="ECO:0000256" key="6">
    <source>
        <dbReference type="SAM" id="SignalP"/>
    </source>
</evidence>
<evidence type="ECO:0000256" key="1">
    <source>
        <dbReference type="ARBA" id="ARBA00004479"/>
    </source>
</evidence>
<sequence>MNKKMCAKSRCLLVAVCALAYAAGFQQQYFRVVPRSLRVQEGSEAVLECSVANLAGQVQWAKDGFALGFSSVIPGYPRYTMFGDRRHGVYNLRIVNASLEDDAEYQCQVGPAQMHKVIRANATLTVILTSVPTPYKLNCLVKKSEIIHEGSTYNEFRRKTITVKLDEISNLEAFYEVGYRNFSLRGRSYHLKFLCRDRLFFMHSALFL</sequence>
<keyword evidence="4" id="KW-0325">Glycoprotein</keyword>
<keyword evidence="6" id="KW-0732">Signal</keyword>
<dbReference type="PROSITE" id="PS50835">
    <property type="entry name" value="IG_LIKE"/>
    <property type="match status" value="1"/>
</dbReference>
<feature type="chain" id="PRO_5044866797" description="Ig-like domain-containing protein" evidence="6">
    <location>
        <begin position="23"/>
        <end position="208"/>
    </location>
</feature>
<proteinExistence type="predicted"/>
<evidence type="ECO:0000256" key="2">
    <source>
        <dbReference type="ARBA" id="ARBA00023136"/>
    </source>
</evidence>
<dbReference type="EMBL" id="JBEDNZ010000026">
    <property type="protein sequence ID" value="KAL0810557.1"/>
    <property type="molecule type" value="Genomic_DNA"/>
</dbReference>
<dbReference type="SMART" id="SM00409">
    <property type="entry name" value="IG"/>
    <property type="match status" value="1"/>
</dbReference>
<dbReference type="InterPro" id="IPR003599">
    <property type="entry name" value="Ig_sub"/>
</dbReference>
<comment type="subcellular location">
    <subcellularLocation>
        <location evidence="1">Membrane</location>
        <topology evidence="1">Single-pass type I membrane protein</topology>
    </subcellularLocation>
</comment>
<dbReference type="InterPro" id="IPR013783">
    <property type="entry name" value="Ig-like_fold"/>
</dbReference>
<evidence type="ECO:0000313" key="9">
    <source>
        <dbReference type="Proteomes" id="UP001549921"/>
    </source>
</evidence>
<dbReference type="Gene3D" id="2.60.40.10">
    <property type="entry name" value="Immunoglobulins"/>
    <property type="match status" value="1"/>
</dbReference>
<evidence type="ECO:0000256" key="5">
    <source>
        <dbReference type="ARBA" id="ARBA00023319"/>
    </source>
</evidence>
<protein>
    <recommendedName>
        <fullName evidence="7">Ig-like domain-containing protein</fullName>
    </recommendedName>
</protein>
<evidence type="ECO:0000313" key="8">
    <source>
        <dbReference type="EMBL" id="KAL0810557.1"/>
    </source>
</evidence>
<dbReference type="Proteomes" id="UP001549921">
    <property type="component" value="Unassembled WGS sequence"/>
</dbReference>
<organism evidence="8 9">
    <name type="scientific">Loxostege sticticalis</name>
    <name type="common">Beet webworm moth</name>
    <dbReference type="NCBI Taxonomy" id="481309"/>
    <lineage>
        <taxon>Eukaryota</taxon>
        <taxon>Metazoa</taxon>
        <taxon>Ecdysozoa</taxon>
        <taxon>Arthropoda</taxon>
        <taxon>Hexapoda</taxon>
        <taxon>Insecta</taxon>
        <taxon>Pterygota</taxon>
        <taxon>Neoptera</taxon>
        <taxon>Endopterygota</taxon>
        <taxon>Lepidoptera</taxon>
        <taxon>Glossata</taxon>
        <taxon>Ditrysia</taxon>
        <taxon>Pyraloidea</taxon>
        <taxon>Crambidae</taxon>
        <taxon>Pyraustinae</taxon>
        <taxon>Loxostege</taxon>
    </lineage>
</organism>